<evidence type="ECO:0000313" key="11">
    <source>
        <dbReference type="Proteomes" id="UP000675747"/>
    </source>
</evidence>
<evidence type="ECO:0000313" key="10">
    <source>
        <dbReference type="EMBL" id="MBS7457321.1"/>
    </source>
</evidence>
<keyword evidence="6 9" id="KW-0418">Kinase</keyword>
<keyword evidence="11" id="KW-1185">Reference proteome</keyword>
<dbReference type="SUPFAM" id="SSF55874">
    <property type="entry name" value="ATPase domain of HSP90 chaperone/DNA topoisomerase II/histidine kinase"/>
    <property type="match status" value="1"/>
</dbReference>
<dbReference type="Pfam" id="PF07536">
    <property type="entry name" value="HWE_HK"/>
    <property type="match status" value="1"/>
</dbReference>
<dbReference type="RefSeq" id="WP_211924922.1">
    <property type="nucleotide sequence ID" value="NZ_JAGQFT020000005.1"/>
</dbReference>
<evidence type="ECO:0000313" key="9">
    <source>
        <dbReference type="EMBL" id="MBR0560955.1"/>
    </source>
</evidence>
<evidence type="ECO:0000259" key="8">
    <source>
        <dbReference type="SMART" id="SM00911"/>
    </source>
</evidence>
<proteinExistence type="predicted"/>
<keyword evidence="3" id="KW-0597">Phosphoprotein</keyword>
<comment type="catalytic activity">
    <reaction evidence="1">
        <text>ATP + protein L-histidine = ADP + protein N-phospho-L-histidine.</text>
        <dbReference type="EC" id="2.7.13.3"/>
    </reaction>
</comment>
<evidence type="ECO:0000256" key="1">
    <source>
        <dbReference type="ARBA" id="ARBA00000085"/>
    </source>
</evidence>
<protein>
    <recommendedName>
        <fullName evidence="2">histidine kinase</fullName>
        <ecNumber evidence="2">2.7.13.3</ecNumber>
    </recommendedName>
</protein>
<dbReference type="GO" id="GO:0004673">
    <property type="term" value="F:protein histidine kinase activity"/>
    <property type="evidence" value="ECO:0007669"/>
    <property type="project" value="UniProtKB-EC"/>
</dbReference>
<reference evidence="9" key="2">
    <citation type="submission" date="2021-04" db="EMBL/GenBank/DDBJ databases">
        <authorList>
            <person name="Karlyshev A.V."/>
        </authorList>
    </citation>
    <scope>NUCLEOTIDE SEQUENCE</scope>
    <source>
        <strain evidence="9">LMG 29479</strain>
    </source>
</reference>
<dbReference type="EMBL" id="JAGQFT010000001">
    <property type="protein sequence ID" value="MBR0560955.1"/>
    <property type="molecule type" value="Genomic_DNA"/>
</dbReference>
<organism evidence="9">
    <name type="scientific">Coralloluteibacterium stylophorae</name>
    <dbReference type="NCBI Taxonomy" id="1776034"/>
    <lineage>
        <taxon>Bacteria</taxon>
        <taxon>Pseudomonadati</taxon>
        <taxon>Pseudomonadota</taxon>
        <taxon>Gammaproteobacteria</taxon>
        <taxon>Lysobacterales</taxon>
        <taxon>Lysobacteraceae</taxon>
        <taxon>Coralloluteibacterium</taxon>
    </lineage>
</organism>
<reference evidence="10 11" key="1">
    <citation type="journal article" date="2021" name="Microbiol. Resour. Announc.">
        <title>Draft Genome Sequence of Coralloluteibacterium stylophorae LMG 29479T.</title>
        <authorList>
            <person name="Karlyshev A.V."/>
            <person name="Kudryashova E.B."/>
            <person name="Ariskina E.V."/>
            <person name="Conroy A.P."/>
            <person name="Abidueva E.Y."/>
        </authorList>
    </citation>
    <scope>NUCLEOTIDE SEQUENCE [LARGE SCALE GENOMIC DNA]</scope>
    <source>
        <strain evidence="10 11">LMG 29479</strain>
    </source>
</reference>
<dbReference type="Proteomes" id="UP000675747">
    <property type="component" value="Unassembled WGS sequence"/>
</dbReference>
<evidence type="ECO:0000256" key="4">
    <source>
        <dbReference type="ARBA" id="ARBA00022679"/>
    </source>
</evidence>
<evidence type="ECO:0000256" key="7">
    <source>
        <dbReference type="ARBA" id="ARBA00022840"/>
    </source>
</evidence>
<name>A0A8J7VQ58_9GAMM</name>
<dbReference type="PANTHER" id="PTHR41523:SF7">
    <property type="entry name" value="HISTIDINE KINASE"/>
    <property type="match status" value="1"/>
</dbReference>
<keyword evidence="5" id="KW-0547">Nucleotide-binding</keyword>
<dbReference type="GO" id="GO:0005524">
    <property type="term" value="F:ATP binding"/>
    <property type="evidence" value="ECO:0007669"/>
    <property type="project" value="UniProtKB-KW"/>
</dbReference>
<sequence>MRHRIKNSLALVGSIAVQTFRGDAPAGAAMPRFMERLKAIGRAQDVLTGDGEVSAQLRELVERALEPHRGGDCRRFRIEGPDLRLPEASATALAMALHELATNALKYGALSRDDGCVVVRWWVQADGSGGELRIEWREQGGPPVVSPARRGFGSGLVERALAAELHGRCVIAFEPAGVVCEIRAPLPRVAG</sequence>
<dbReference type="PANTHER" id="PTHR41523">
    <property type="entry name" value="TWO-COMPONENT SYSTEM SENSOR PROTEIN"/>
    <property type="match status" value="1"/>
</dbReference>
<dbReference type="InterPro" id="IPR011102">
    <property type="entry name" value="Sig_transdc_His_kinase_HWE"/>
</dbReference>
<evidence type="ECO:0000256" key="5">
    <source>
        <dbReference type="ARBA" id="ARBA00022741"/>
    </source>
</evidence>
<dbReference type="Gene3D" id="3.30.565.10">
    <property type="entry name" value="Histidine kinase-like ATPase, C-terminal domain"/>
    <property type="match status" value="1"/>
</dbReference>
<comment type="caution">
    <text evidence="9">The sequence shown here is derived from an EMBL/GenBank/DDBJ whole genome shotgun (WGS) entry which is preliminary data.</text>
</comment>
<evidence type="ECO:0000256" key="6">
    <source>
        <dbReference type="ARBA" id="ARBA00022777"/>
    </source>
</evidence>
<dbReference type="AlphaFoldDB" id="A0A8J7VQ58"/>
<keyword evidence="7" id="KW-0067">ATP-binding</keyword>
<keyword evidence="4" id="KW-0808">Transferase</keyword>
<dbReference type="SMART" id="SM00911">
    <property type="entry name" value="HWE_HK"/>
    <property type="match status" value="1"/>
</dbReference>
<gene>
    <name evidence="9" type="ORF">KB893_00250</name>
    <name evidence="10" type="ORF">KB893_009255</name>
</gene>
<accession>A0A8J7VQ58</accession>
<dbReference type="InterPro" id="IPR036890">
    <property type="entry name" value="HATPase_C_sf"/>
</dbReference>
<evidence type="ECO:0000256" key="2">
    <source>
        <dbReference type="ARBA" id="ARBA00012438"/>
    </source>
</evidence>
<dbReference type="EMBL" id="JAGQFT020000005">
    <property type="protein sequence ID" value="MBS7457321.1"/>
    <property type="molecule type" value="Genomic_DNA"/>
</dbReference>
<dbReference type="EC" id="2.7.13.3" evidence="2"/>
<evidence type="ECO:0000256" key="3">
    <source>
        <dbReference type="ARBA" id="ARBA00022553"/>
    </source>
</evidence>
<feature type="domain" description="Signal transduction histidine kinase HWE region" evidence="8">
    <location>
        <begin position="1"/>
        <end position="82"/>
    </location>
</feature>